<dbReference type="InterPro" id="IPR038253">
    <property type="entry name" value="SRP68_N_sf"/>
</dbReference>
<evidence type="ECO:0000256" key="5">
    <source>
        <dbReference type="ARBA" id="ARBA00022884"/>
    </source>
</evidence>
<evidence type="ECO:0000256" key="6">
    <source>
        <dbReference type="ARBA" id="ARBA00023135"/>
    </source>
</evidence>
<name>A0A4S4LJZ3_9AGAM</name>
<dbReference type="GO" id="GO:0030942">
    <property type="term" value="F:endoplasmic reticulum signal peptide binding"/>
    <property type="evidence" value="ECO:0007669"/>
    <property type="project" value="InterPro"/>
</dbReference>
<sequence length="595" mass="67100">MSETELVSFRALQLANEHRNAYGLRYNDYHRYRNHCGNKTHRLRSTLKMTHGKGRDFKKLPPIMLESIKPGHLQLLLFESERAWAYSQELYTSSLQHANKESTAKLRHSATVQRFSAESMVEVTAYTLILSGRFLRFRDEYEDSLDQLCVAREILDCLAECAESSKDQALATLFYDEISPEIRYCAHQLGHANAYDVGRIVSEVSPKRRTTLVENYEQLIHRLKKGGQGDDKVKGRSRLQELMWEGQAVPVRNPELVDILLDVQKAETQLKTSDGTSKLETGIITSREKGRKRQHKSRKGVAAFDAILAALSDAEEATRKLVDSQRTTSGSVKSGTGTRDIHFLHAYIVYQLLSRRVERDLTLISALITSSRGQRKQLEGANEKCSECTERTDARVNPALVKLLDAVLQSLTHMRSLSIVDENPSLANAVETRLEFTKSRRQYAQALSLLQRASVYIKETLTLLSDDTINAAQPLFYYISSDIVSELGRSLQADETRLKRDWFSFNGGSAKAEKDISKKPLFFDIALNYVQLDMDILQERAGIKTSTVTPKEPLETRAVPATKAMEDIDRASTPEPSVPRGGGLSTLLGGWWGRK</sequence>
<comment type="similarity">
    <text evidence="3">Belongs to the SRP68 family.</text>
</comment>
<evidence type="ECO:0000256" key="2">
    <source>
        <dbReference type="ARBA" id="ARBA00004604"/>
    </source>
</evidence>
<protein>
    <recommendedName>
        <fullName evidence="9">Signal recognition particle subunit SRP68</fullName>
    </recommendedName>
</protein>
<dbReference type="GO" id="GO:0005047">
    <property type="term" value="F:signal recognition particle binding"/>
    <property type="evidence" value="ECO:0007669"/>
    <property type="project" value="InterPro"/>
</dbReference>
<evidence type="ECO:0000256" key="1">
    <source>
        <dbReference type="ARBA" id="ARBA00004496"/>
    </source>
</evidence>
<dbReference type="EMBL" id="SGPK01000003">
    <property type="protein sequence ID" value="THH12167.1"/>
    <property type="molecule type" value="Genomic_DNA"/>
</dbReference>
<evidence type="ECO:0000256" key="7">
    <source>
        <dbReference type="ARBA" id="ARBA00023242"/>
    </source>
</evidence>
<evidence type="ECO:0000256" key="4">
    <source>
        <dbReference type="ARBA" id="ARBA00022490"/>
    </source>
</evidence>
<dbReference type="InterPro" id="IPR034652">
    <property type="entry name" value="SRP68-RBD"/>
</dbReference>
<proteinExistence type="inferred from homology"/>
<dbReference type="CDD" id="cd15481">
    <property type="entry name" value="SRP68-RBD"/>
    <property type="match status" value="1"/>
</dbReference>
<keyword evidence="4" id="KW-0963">Cytoplasm</keyword>
<dbReference type="Gene3D" id="1.10.3450.40">
    <property type="entry name" value="Signal recognition particle, SRP68 subunit, RNA-binding domain"/>
    <property type="match status" value="1"/>
</dbReference>
<evidence type="ECO:0000256" key="8">
    <source>
        <dbReference type="ARBA" id="ARBA00023274"/>
    </source>
</evidence>
<dbReference type="AlphaFoldDB" id="A0A4S4LJZ3"/>
<evidence type="ECO:0000313" key="10">
    <source>
        <dbReference type="EMBL" id="THH12167.1"/>
    </source>
</evidence>
<organism evidence="10 11">
    <name type="scientific">Phellinidium pouzarii</name>
    <dbReference type="NCBI Taxonomy" id="167371"/>
    <lineage>
        <taxon>Eukaryota</taxon>
        <taxon>Fungi</taxon>
        <taxon>Dikarya</taxon>
        <taxon>Basidiomycota</taxon>
        <taxon>Agaricomycotina</taxon>
        <taxon>Agaricomycetes</taxon>
        <taxon>Hymenochaetales</taxon>
        <taxon>Hymenochaetaceae</taxon>
        <taxon>Phellinidium</taxon>
    </lineage>
</organism>
<dbReference type="GO" id="GO:0005786">
    <property type="term" value="C:signal recognition particle, endoplasmic reticulum targeting"/>
    <property type="evidence" value="ECO:0007669"/>
    <property type="project" value="UniProtKB-KW"/>
</dbReference>
<keyword evidence="8" id="KW-0687">Ribonucleoprotein</keyword>
<evidence type="ECO:0000256" key="3">
    <source>
        <dbReference type="ARBA" id="ARBA00009352"/>
    </source>
</evidence>
<keyword evidence="5" id="KW-0694">RNA-binding</keyword>
<dbReference type="GO" id="GO:0006614">
    <property type="term" value="P:SRP-dependent cotranslational protein targeting to membrane"/>
    <property type="evidence" value="ECO:0007669"/>
    <property type="project" value="InterPro"/>
</dbReference>
<dbReference type="Pfam" id="PF16969">
    <property type="entry name" value="SRP68"/>
    <property type="match status" value="1"/>
</dbReference>
<evidence type="ECO:0000256" key="9">
    <source>
        <dbReference type="ARBA" id="ARBA00029498"/>
    </source>
</evidence>
<keyword evidence="11" id="KW-1185">Reference proteome</keyword>
<dbReference type="GO" id="GO:0005730">
    <property type="term" value="C:nucleolus"/>
    <property type="evidence" value="ECO:0007669"/>
    <property type="project" value="UniProtKB-SubCell"/>
</dbReference>
<dbReference type="GO" id="GO:0008312">
    <property type="term" value="F:7S RNA binding"/>
    <property type="evidence" value="ECO:0007669"/>
    <property type="project" value="InterPro"/>
</dbReference>
<reference evidence="10 11" key="1">
    <citation type="submission" date="2019-02" db="EMBL/GenBank/DDBJ databases">
        <title>Genome sequencing of the rare red list fungi Phellinidium pouzarii.</title>
        <authorList>
            <person name="Buettner E."/>
            <person name="Kellner H."/>
        </authorList>
    </citation>
    <scope>NUCLEOTIDE SEQUENCE [LARGE SCALE GENOMIC DNA]</scope>
    <source>
        <strain evidence="10 11">DSM 108285</strain>
    </source>
</reference>
<dbReference type="InterPro" id="IPR026258">
    <property type="entry name" value="SRP68"/>
</dbReference>
<dbReference type="OrthoDB" id="10255118at2759"/>
<dbReference type="PANTHER" id="PTHR12860:SF0">
    <property type="entry name" value="SIGNAL RECOGNITION PARTICLE SUBUNIT SRP68"/>
    <property type="match status" value="1"/>
</dbReference>
<gene>
    <name evidence="10" type="ORF">EW145_g174</name>
</gene>
<keyword evidence="7" id="KW-0539">Nucleus</keyword>
<evidence type="ECO:0000313" key="11">
    <source>
        <dbReference type="Proteomes" id="UP000308199"/>
    </source>
</evidence>
<dbReference type="PANTHER" id="PTHR12860">
    <property type="entry name" value="SIGNAL RECOGNITION PARTICLE 68 KDA PROTEIN"/>
    <property type="match status" value="1"/>
</dbReference>
<keyword evidence="6" id="KW-0733">Signal recognition particle</keyword>
<dbReference type="Proteomes" id="UP000308199">
    <property type="component" value="Unassembled WGS sequence"/>
</dbReference>
<comment type="caution">
    <text evidence="10">The sequence shown here is derived from an EMBL/GenBank/DDBJ whole genome shotgun (WGS) entry which is preliminary data.</text>
</comment>
<comment type="subcellular location">
    <subcellularLocation>
        <location evidence="1">Cytoplasm</location>
    </subcellularLocation>
    <subcellularLocation>
        <location evidence="2">Nucleus</location>
        <location evidence="2">Nucleolus</location>
    </subcellularLocation>
</comment>
<accession>A0A4S4LJZ3</accession>